<keyword evidence="3" id="KW-1185">Reference proteome</keyword>
<dbReference type="SMART" id="SM00028">
    <property type="entry name" value="TPR"/>
    <property type="match status" value="7"/>
</dbReference>
<dbReference type="EMBL" id="MCGG01000015">
    <property type="protein sequence ID" value="OEJ68277.1"/>
    <property type="molecule type" value="Genomic_DNA"/>
</dbReference>
<dbReference type="Proteomes" id="UP000095347">
    <property type="component" value="Unassembled WGS sequence"/>
</dbReference>
<name>A0A1E5Q9J4_9PROT</name>
<dbReference type="SUPFAM" id="SSF53756">
    <property type="entry name" value="UDP-Glycosyltransferase/glycogen phosphorylase"/>
    <property type="match status" value="1"/>
</dbReference>
<dbReference type="PANTHER" id="PTHR44809:SF1">
    <property type="entry name" value="PROTEIN O-MANNOSYL-TRANSFERASE TMTC1"/>
    <property type="match status" value="1"/>
</dbReference>
<gene>
    <name evidence="2" type="ORF">BEN30_06615</name>
</gene>
<dbReference type="Gene3D" id="1.25.40.10">
    <property type="entry name" value="Tetratricopeptide repeat domain"/>
    <property type="match status" value="3"/>
</dbReference>
<dbReference type="InterPro" id="IPR011990">
    <property type="entry name" value="TPR-like_helical_dom_sf"/>
</dbReference>
<protein>
    <submittedName>
        <fullName evidence="2">Uncharacterized protein</fullName>
    </submittedName>
</protein>
<feature type="repeat" description="TPR" evidence="1">
    <location>
        <begin position="101"/>
        <end position="134"/>
    </location>
</feature>
<organism evidence="2 3">
    <name type="scientific">Magnetovibrio blakemorei</name>
    <dbReference type="NCBI Taxonomy" id="28181"/>
    <lineage>
        <taxon>Bacteria</taxon>
        <taxon>Pseudomonadati</taxon>
        <taxon>Pseudomonadota</taxon>
        <taxon>Alphaproteobacteria</taxon>
        <taxon>Rhodospirillales</taxon>
        <taxon>Magnetovibrionaceae</taxon>
        <taxon>Magnetovibrio</taxon>
    </lineage>
</organism>
<feature type="repeat" description="TPR" evidence="1">
    <location>
        <begin position="67"/>
        <end position="100"/>
    </location>
</feature>
<sequence>MLMAEAQLLSQTGRYGEALALFDRILLQHSDHIEALNGAGAAAWQGGDVGRALEYLDKAMCEHPNHPQAYLNLGVILEHHGRLDEAVNAYKAALQANPNLMRAQLNLGNALLGLGQNMDAVAAFDQALMTDPANTDALNNKALALKAAGQMDAAEICLQKAVDANPQSEQSWTNLGLVLRLGGKPEEALQAYGQAVKINPASIKAQNNLAVLHRWEGRLDEAETVCRSLLTAHPDVVEVLNNLGDILQAQGKIEEAQTAFERVLALSPNHPEGHHNLAVLMLLKGDFENGWKHYEWRWLAKEFPSERRNFPQPLWTGEPLAGKTILLYVEQGLGDALQFVRYAPLVHALGGTVILECPPSLTRLFETVSDVAHVVSRGEELPVFDVQCPFLSLPGLLSPSSERIPAVVPYLGVSDADAQVWQNRLKDVGGLKVGLVWAGSPHHTNDRERSIALKNLAPLSDVQGCTFINLQIGSSAAQLHEVDWTIIDYTAHISDYADTAALVGQLDLVITVDTSVAHVAGALNIPVWVLLPHAPDWRWQLKRSDTPWYPSMTLYRQPKRGDWLSVIARVKSDLRLREQKN</sequence>
<keyword evidence="1" id="KW-0802">TPR repeat</keyword>
<feature type="repeat" description="TPR" evidence="1">
    <location>
        <begin position="237"/>
        <end position="270"/>
    </location>
</feature>
<dbReference type="Pfam" id="PF14559">
    <property type="entry name" value="TPR_19"/>
    <property type="match status" value="1"/>
</dbReference>
<comment type="caution">
    <text evidence="2">The sequence shown here is derived from an EMBL/GenBank/DDBJ whole genome shotgun (WGS) entry which is preliminary data.</text>
</comment>
<dbReference type="PROSITE" id="PS50293">
    <property type="entry name" value="TPR_REGION"/>
    <property type="match status" value="2"/>
</dbReference>
<dbReference type="InterPro" id="IPR019734">
    <property type="entry name" value="TPR_rpt"/>
</dbReference>
<reference evidence="3" key="1">
    <citation type="submission" date="2016-07" db="EMBL/GenBank/DDBJ databases">
        <authorList>
            <person name="Florea S."/>
            <person name="Webb J.S."/>
            <person name="Jaromczyk J."/>
            <person name="Schardl C.L."/>
        </authorList>
    </citation>
    <scope>NUCLEOTIDE SEQUENCE [LARGE SCALE GENOMIC DNA]</scope>
    <source>
        <strain evidence="3">MV-1</strain>
    </source>
</reference>
<dbReference type="STRING" id="28181.BEN30_06615"/>
<dbReference type="Pfam" id="PF13432">
    <property type="entry name" value="TPR_16"/>
    <property type="match status" value="1"/>
</dbReference>
<proteinExistence type="predicted"/>
<evidence type="ECO:0000313" key="2">
    <source>
        <dbReference type="EMBL" id="OEJ68277.1"/>
    </source>
</evidence>
<dbReference type="InterPro" id="IPR052943">
    <property type="entry name" value="TMTC_O-mannosyl-trnsfr"/>
</dbReference>
<dbReference type="Pfam" id="PF13181">
    <property type="entry name" value="TPR_8"/>
    <property type="match status" value="1"/>
</dbReference>
<dbReference type="PANTHER" id="PTHR44809">
    <property type="match status" value="1"/>
</dbReference>
<feature type="repeat" description="TPR" evidence="1">
    <location>
        <begin position="169"/>
        <end position="202"/>
    </location>
</feature>
<evidence type="ECO:0000313" key="3">
    <source>
        <dbReference type="Proteomes" id="UP000095347"/>
    </source>
</evidence>
<dbReference type="AlphaFoldDB" id="A0A1E5Q9J4"/>
<dbReference type="Gene3D" id="3.40.50.2000">
    <property type="entry name" value="Glycogen Phosphorylase B"/>
    <property type="match status" value="1"/>
</dbReference>
<dbReference type="SUPFAM" id="SSF48452">
    <property type="entry name" value="TPR-like"/>
    <property type="match status" value="2"/>
</dbReference>
<dbReference type="PROSITE" id="PS50005">
    <property type="entry name" value="TPR"/>
    <property type="match status" value="4"/>
</dbReference>
<evidence type="ECO:0000256" key="1">
    <source>
        <dbReference type="PROSITE-ProRule" id="PRU00339"/>
    </source>
</evidence>
<dbReference type="Pfam" id="PF13424">
    <property type="entry name" value="TPR_12"/>
    <property type="match status" value="1"/>
</dbReference>
<accession>A0A1E5Q9J4</accession>
<dbReference type="RefSeq" id="WP_069957271.1">
    <property type="nucleotide sequence ID" value="NZ_MCGG01000015.1"/>
</dbReference>